<dbReference type="InterPro" id="IPR051803">
    <property type="entry name" value="TA_system_RelE-like_toxin"/>
</dbReference>
<organism evidence="3 4">
    <name type="scientific">Geotalea uraniireducens (strain Rf4)</name>
    <name type="common">Geobacter uraniireducens</name>
    <dbReference type="NCBI Taxonomy" id="351605"/>
    <lineage>
        <taxon>Bacteria</taxon>
        <taxon>Pseudomonadati</taxon>
        <taxon>Thermodesulfobacteriota</taxon>
        <taxon>Desulfuromonadia</taxon>
        <taxon>Geobacterales</taxon>
        <taxon>Geobacteraceae</taxon>
        <taxon>Geotalea</taxon>
    </lineage>
</organism>
<dbReference type="HOGENOM" id="CLU_147162_4_2_7"/>
<dbReference type="STRING" id="351605.Gura_1318"/>
<evidence type="ECO:0000313" key="4">
    <source>
        <dbReference type="Proteomes" id="UP000006695"/>
    </source>
</evidence>
<dbReference type="InterPro" id="IPR035093">
    <property type="entry name" value="RelE/ParE_toxin_dom_sf"/>
</dbReference>
<dbReference type="PANTHER" id="PTHR33755">
    <property type="entry name" value="TOXIN PARE1-RELATED"/>
    <property type="match status" value="1"/>
</dbReference>
<dbReference type="NCBIfam" id="TIGR02385">
    <property type="entry name" value="RelE_StbE"/>
    <property type="match status" value="1"/>
</dbReference>
<sequence length="96" mass="11127">MKIKWTNEALEQLIEIEEFISKDSPERTAVFVDQLIEHAEDSLPDNPRMGRTVLEIANPDIRELIFRKYRIVYRLTALSGLVCASRLLSPIRGVRM</sequence>
<proteinExistence type="inferred from homology"/>
<dbReference type="OrthoDB" id="9798046at2"/>
<reference evidence="3 4" key="1">
    <citation type="submission" date="2007-05" db="EMBL/GenBank/DDBJ databases">
        <title>Complete sequence of Geobacter uraniireducens Rf4.</title>
        <authorList>
            <consortium name="US DOE Joint Genome Institute"/>
            <person name="Copeland A."/>
            <person name="Lucas S."/>
            <person name="Lapidus A."/>
            <person name="Barry K."/>
            <person name="Detter J.C."/>
            <person name="Glavina del Rio T."/>
            <person name="Hammon N."/>
            <person name="Israni S."/>
            <person name="Dalin E."/>
            <person name="Tice H."/>
            <person name="Pitluck S."/>
            <person name="Chertkov O."/>
            <person name="Brettin T."/>
            <person name="Bruce D."/>
            <person name="Han C."/>
            <person name="Schmutz J."/>
            <person name="Larimer F."/>
            <person name="Land M."/>
            <person name="Hauser L."/>
            <person name="Kyrpides N."/>
            <person name="Mikhailova N."/>
            <person name="Shelobolina E."/>
            <person name="Aklujkar M."/>
            <person name="Lovley D."/>
            <person name="Richardson P."/>
        </authorList>
    </citation>
    <scope>NUCLEOTIDE SEQUENCE [LARGE SCALE GENOMIC DNA]</scope>
    <source>
        <strain evidence="3 4">Rf4</strain>
    </source>
</reference>
<dbReference type="Gene3D" id="3.30.2310.20">
    <property type="entry name" value="RelE-like"/>
    <property type="match status" value="1"/>
</dbReference>
<evidence type="ECO:0000256" key="1">
    <source>
        <dbReference type="ARBA" id="ARBA00006226"/>
    </source>
</evidence>
<dbReference type="RefSeq" id="WP_011938237.1">
    <property type="nucleotide sequence ID" value="NC_009483.1"/>
</dbReference>
<keyword evidence="2" id="KW-1277">Toxin-antitoxin system</keyword>
<gene>
    <name evidence="3" type="ordered locus">Gura_1318</name>
</gene>
<comment type="similarity">
    <text evidence="1">Belongs to the RelE toxin family.</text>
</comment>
<evidence type="ECO:0000313" key="3">
    <source>
        <dbReference type="EMBL" id="ABQ25519.1"/>
    </source>
</evidence>
<dbReference type="EMBL" id="CP000698">
    <property type="protein sequence ID" value="ABQ25519.1"/>
    <property type="molecule type" value="Genomic_DNA"/>
</dbReference>
<name>A5GA72_GEOUR</name>
<dbReference type="Pfam" id="PF05016">
    <property type="entry name" value="ParE_toxin"/>
    <property type="match status" value="1"/>
</dbReference>
<evidence type="ECO:0000256" key="2">
    <source>
        <dbReference type="ARBA" id="ARBA00022649"/>
    </source>
</evidence>
<keyword evidence="4" id="KW-1185">Reference proteome</keyword>
<accession>A5GA72</accession>
<dbReference type="AlphaFoldDB" id="A5GA72"/>
<dbReference type="Proteomes" id="UP000006695">
    <property type="component" value="Chromosome"/>
</dbReference>
<dbReference type="InterPro" id="IPR007712">
    <property type="entry name" value="RelE/ParE_toxin"/>
</dbReference>
<protein>
    <submittedName>
        <fullName evidence="3">Plasmid stabilization system</fullName>
    </submittedName>
</protein>
<dbReference type="KEGG" id="gur:Gura_1318"/>